<dbReference type="Proteomes" id="UP000521943">
    <property type="component" value="Unassembled WGS sequence"/>
</dbReference>
<organism evidence="2 3">
    <name type="scientific">Ephemerocybe angulata</name>
    <dbReference type="NCBI Taxonomy" id="980116"/>
    <lineage>
        <taxon>Eukaryota</taxon>
        <taxon>Fungi</taxon>
        <taxon>Dikarya</taxon>
        <taxon>Basidiomycota</taxon>
        <taxon>Agaricomycotina</taxon>
        <taxon>Agaricomycetes</taxon>
        <taxon>Agaricomycetidae</taxon>
        <taxon>Agaricales</taxon>
        <taxon>Agaricineae</taxon>
        <taxon>Psathyrellaceae</taxon>
        <taxon>Ephemerocybe</taxon>
    </lineage>
</organism>
<gene>
    <name evidence="2" type="ORF">DFP72DRAFT_1081741</name>
</gene>
<accession>A0A8H6LVS7</accession>
<dbReference type="AlphaFoldDB" id="A0A8H6LVS7"/>
<evidence type="ECO:0000313" key="2">
    <source>
        <dbReference type="EMBL" id="KAF6742592.1"/>
    </source>
</evidence>
<sequence length="128" mass="14318">MGISGGRGKKSVQEKKIPSYEDTQRGAYEAAKNTSKAKTTLDKYSLYWTQLVTWIDQVSAAENTKAQAFDSRQADPSEVPDNDIDNEFDSSSVDMPEDFKKTKMDPKFPTCLLDNPSKYTIAAMAMFL</sequence>
<protein>
    <submittedName>
        <fullName evidence="2">Uncharacterized protein</fullName>
    </submittedName>
</protein>
<feature type="compositionally biased region" description="Acidic residues" evidence="1">
    <location>
        <begin position="78"/>
        <end position="88"/>
    </location>
</feature>
<feature type="region of interest" description="Disordered" evidence="1">
    <location>
        <begin position="65"/>
        <end position="101"/>
    </location>
</feature>
<feature type="compositionally biased region" description="Basic and acidic residues" evidence="1">
    <location>
        <begin position="11"/>
        <end position="24"/>
    </location>
</feature>
<comment type="caution">
    <text evidence="2">The sequence shown here is derived from an EMBL/GenBank/DDBJ whole genome shotgun (WGS) entry which is preliminary data.</text>
</comment>
<evidence type="ECO:0000256" key="1">
    <source>
        <dbReference type="SAM" id="MobiDB-lite"/>
    </source>
</evidence>
<proteinExistence type="predicted"/>
<reference evidence="2 3" key="1">
    <citation type="submission" date="2020-07" db="EMBL/GenBank/DDBJ databases">
        <title>Comparative genomics of pyrophilous fungi reveals a link between fire events and developmental genes.</title>
        <authorList>
            <consortium name="DOE Joint Genome Institute"/>
            <person name="Steindorff A.S."/>
            <person name="Carver A."/>
            <person name="Calhoun S."/>
            <person name="Stillman K."/>
            <person name="Liu H."/>
            <person name="Lipzen A."/>
            <person name="Pangilinan J."/>
            <person name="Labutti K."/>
            <person name="Bruns T.D."/>
            <person name="Grigoriev I.V."/>
        </authorList>
    </citation>
    <scope>NUCLEOTIDE SEQUENCE [LARGE SCALE GENOMIC DNA]</scope>
    <source>
        <strain evidence="2 3">CBS 144469</strain>
    </source>
</reference>
<feature type="region of interest" description="Disordered" evidence="1">
    <location>
        <begin position="1"/>
        <end position="37"/>
    </location>
</feature>
<dbReference type="EMBL" id="JACGCI010000179">
    <property type="protein sequence ID" value="KAF6742592.1"/>
    <property type="molecule type" value="Genomic_DNA"/>
</dbReference>
<keyword evidence="3" id="KW-1185">Reference proteome</keyword>
<evidence type="ECO:0000313" key="3">
    <source>
        <dbReference type="Proteomes" id="UP000521943"/>
    </source>
</evidence>
<name>A0A8H6LVS7_9AGAR</name>